<gene>
    <name evidence="1" type="ORF">EUA04_11575</name>
</gene>
<dbReference type="Proteomes" id="UP000294952">
    <property type="component" value="Unassembled WGS sequence"/>
</dbReference>
<sequence>MRDLFTAWSHIEPAAPWPHGGVVERIDVKALDPRDRLIDGFQPTDEPALGGDVANLEQALLNHLADQL</sequence>
<name>A0A4R5X9T5_9MYCO</name>
<evidence type="ECO:0000313" key="2">
    <source>
        <dbReference type="Proteomes" id="UP000294952"/>
    </source>
</evidence>
<reference evidence="1 2" key="1">
    <citation type="submission" date="2019-01" db="EMBL/GenBank/DDBJ databases">
        <title>High-quality-draft genome sequences of five non-tuberculosis mycobacteriaceae isolated from a nosocomial environment.</title>
        <authorList>
            <person name="Tiago I."/>
            <person name="Alarico S."/>
            <person name="Pereira S.G."/>
            <person name="Coelho C."/>
            <person name="Maranha A."/>
            <person name="Empadinhas N."/>
        </authorList>
    </citation>
    <scope>NUCLEOTIDE SEQUENCE [LARGE SCALE GENOMIC DNA]</scope>
    <source>
        <strain evidence="1 2">22DIII</strain>
    </source>
</reference>
<dbReference type="AlphaFoldDB" id="A0A4R5X9T5"/>
<evidence type="ECO:0000313" key="1">
    <source>
        <dbReference type="EMBL" id="TDL10519.1"/>
    </source>
</evidence>
<organism evidence="1 2">
    <name type="scientific">Mycolicibacterium obuense</name>
    <dbReference type="NCBI Taxonomy" id="1807"/>
    <lineage>
        <taxon>Bacteria</taxon>
        <taxon>Bacillati</taxon>
        <taxon>Actinomycetota</taxon>
        <taxon>Actinomycetes</taxon>
        <taxon>Mycobacteriales</taxon>
        <taxon>Mycobacteriaceae</taxon>
        <taxon>Mycolicibacterium</taxon>
    </lineage>
</organism>
<comment type="caution">
    <text evidence="1">The sequence shown here is derived from an EMBL/GenBank/DDBJ whole genome shotgun (WGS) entry which is preliminary data.</text>
</comment>
<dbReference type="EMBL" id="SDLP01000002">
    <property type="protein sequence ID" value="TDL10519.1"/>
    <property type="molecule type" value="Genomic_DNA"/>
</dbReference>
<accession>A0A4R5X9T5</accession>
<protein>
    <submittedName>
        <fullName evidence="1">Uncharacterized protein</fullName>
    </submittedName>
</protein>
<proteinExistence type="predicted"/>